<gene>
    <name evidence="8" type="primary">panC</name>
    <name evidence="9" type="ORF">C7435_1071</name>
</gene>
<evidence type="ECO:0000256" key="5">
    <source>
        <dbReference type="ARBA" id="ARBA00022741"/>
    </source>
</evidence>
<evidence type="ECO:0000256" key="3">
    <source>
        <dbReference type="ARBA" id="ARBA00022598"/>
    </source>
</evidence>
<feature type="binding site" evidence="8">
    <location>
        <position position="158"/>
    </location>
    <ligand>
        <name>(R)-pantoate</name>
        <dbReference type="ChEBI" id="CHEBI:15980"/>
    </ligand>
</feature>
<dbReference type="GO" id="GO:0004592">
    <property type="term" value="F:pantoate-beta-alanine ligase activity"/>
    <property type="evidence" value="ECO:0007669"/>
    <property type="project" value="UniProtKB-UniRule"/>
</dbReference>
<dbReference type="RefSeq" id="WP_121210314.1">
    <property type="nucleotide sequence ID" value="NZ_RBIM01000002.1"/>
</dbReference>
<keyword evidence="4 8" id="KW-0566">Pantothenate biosynthesis</keyword>
<keyword evidence="5 8" id="KW-0547">Nucleotide-binding</keyword>
<proteinExistence type="inferred from homology"/>
<evidence type="ECO:0000256" key="4">
    <source>
        <dbReference type="ARBA" id="ARBA00022655"/>
    </source>
</evidence>
<comment type="catalytic activity">
    <reaction evidence="7 8">
        <text>(R)-pantoate + beta-alanine + ATP = (R)-pantothenate + AMP + diphosphate + H(+)</text>
        <dbReference type="Rhea" id="RHEA:10912"/>
        <dbReference type="ChEBI" id="CHEBI:15378"/>
        <dbReference type="ChEBI" id="CHEBI:15980"/>
        <dbReference type="ChEBI" id="CHEBI:29032"/>
        <dbReference type="ChEBI" id="CHEBI:30616"/>
        <dbReference type="ChEBI" id="CHEBI:33019"/>
        <dbReference type="ChEBI" id="CHEBI:57966"/>
        <dbReference type="ChEBI" id="CHEBI:456215"/>
        <dbReference type="EC" id="6.3.2.1"/>
    </reaction>
</comment>
<feature type="active site" description="Proton donor" evidence="8">
    <location>
        <position position="42"/>
    </location>
</feature>
<dbReference type="HAMAP" id="MF_00158">
    <property type="entry name" value="PanC"/>
    <property type="match status" value="1"/>
</dbReference>
<evidence type="ECO:0000256" key="2">
    <source>
        <dbReference type="ARBA" id="ARBA00009256"/>
    </source>
</evidence>
<evidence type="ECO:0000256" key="6">
    <source>
        <dbReference type="ARBA" id="ARBA00022840"/>
    </source>
</evidence>
<dbReference type="EC" id="6.3.2.1" evidence="8"/>
<dbReference type="PANTHER" id="PTHR21299:SF1">
    <property type="entry name" value="PANTOATE--BETA-ALANINE LIGASE"/>
    <property type="match status" value="1"/>
</dbReference>
<dbReference type="PANTHER" id="PTHR21299">
    <property type="entry name" value="CYTIDYLATE KINASE/PANTOATE-BETA-ALANINE LIGASE"/>
    <property type="match status" value="1"/>
</dbReference>
<feature type="binding site" evidence="8">
    <location>
        <begin position="35"/>
        <end position="42"/>
    </location>
    <ligand>
        <name>ATP</name>
        <dbReference type="ChEBI" id="CHEBI:30616"/>
    </ligand>
</feature>
<reference evidence="9 10" key="1">
    <citation type="submission" date="2018-10" db="EMBL/GenBank/DDBJ databases">
        <title>Genomic Encyclopedia of Type Strains, Phase IV (KMG-IV): sequencing the most valuable type-strain genomes for metagenomic binning, comparative biology and taxonomic classification.</title>
        <authorList>
            <person name="Goeker M."/>
        </authorList>
    </citation>
    <scope>NUCLEOTIDE SEQUENCE [LARGE SCALE GENOMIC DNA]</scope>
    <source>
        <strain evidence="9 10">DSM 4734</strain>
    </source>
</reference>
<dbReference type="InterPro" id="IPR014729">
    <property type="entry name" value="Rossmann-like_a/b/a_fold"/>
</dbReference>
<dbReference type="GO" id="GO:0005524">
    <property type="term" value="F:ATP binding"/>
    <property type="evidence" value="ECO:0007669"/>
    <property type="project" value="UniProtKB-KW"/>
</dbReference>
<dbReference type="GO" id="GO:0015940">
    <property type="term" value="P:pantothenate biosynthetic process"/>
    <property type="evidence" value="ECO:0007669"/>
    <property type="project" value="UniProtKB-UniRule"/>
</dbReference>
<comment type="pathway">
    <text evidence="1 8">Cofactor biosynthesis; (R)-pantothenate biosynthesis; (R)-pantothenate from (R)-pantoate and beta-alanine: step 1/1.</text>
</comment>
<name>A0A495DKJ3_9PROT</name>
<feature type="binding site" evidence="8">
    <location>
        <begin position="152"/>
        <end position="155"/>
    </location>
    <ligand>
        <name>ATP</name>
        <dbReference type="ChEBI" id="CHEBI:30616"/>
    </ligand>
</feature>
<dbReference type="Proteomes" id="UP000273675">
    <property type="component" value="Unassembled WGS sequence"/>
</dbReference>
<dbReference type="SUPFAM" id="SSF52374">
    <property type="entry name" value="Nucleotidylyl transferase"/>
    <property type="match status" value="1"/>
</dbReference>
<dbReference type="NCBIfam" id="TIGR00018">
    <property type="entry name" value="panC"/>
    <property type="match status" value="1"/>
</dbReference>
<dbReference type="InterPro" id="IPR042176">
    <property type="entry name" value="Pantoate_ligase_C"/>
</dbReference>
<protein>
    <recommendedName>
        <fullName evidence="8">Pantothenate synthetase</fullName>
        <shortName evidence="8">PS</shortName>
        <ecNumber evidence="8">6.3.2.1</ecNumber>
    </recommendedName>
    <alternativeName>
        <fullName evidence="8">Pantoate--beta-alanine ligase</fullName>
    </alternativeName>
    <alternativeName>
        <fullName evidence="8">Pantoate-activating enzyme</fullName>
    </alternativeName>
</protein>
<dbReference type="GO" id="GO:0005829">
    <property type="term" value="C:cytosol"/>
    <property type="evidence" value="ECO:0007669"/>
    <property type="project" value="TreeGrafter"/>
</dbReference>
<comment type="caution">
    <text evidence="9">The sequence shown here is derived from an EMBL/GenBank/DDBJ whole genome shotgun (WGS) entry which is preliminary data.</text>
</comment>
<feature type="binding site" evidence="8">
    <location>
        <position position="66"/>
    </location>
    <ligand>
        <name>(R)-pantoate</name>
        <dbReference type="ChEBI" id="CHEBI:15980"/>
    </ligand>
</feature>
<feature type="binding site" evidence="8">
    <location>
        <begin position="189"/>
        <end position="192"/>
    </location>
    <ligand>
        <name>ATP</name>
        <dbReference type="ChEBI" id="CHEBI:30616"/>
    </ligand>
</feature>
<keyword evidence="8" id="KW-0963">Cytoplasm</keyword>
<sequence>MITQQIPHATTISALRTRVRTWRDDRLSVGFVPTMGALHDGHLSLVRLAKAQCDRVVTSIFVNPKQFAAGEDLDAYPRTLIPDAEKLTDAKCDLIYLPTPEIMYPDGYSANLVLKGPAIGLEAAVRPHFFDGVATVVAKLFNQVRPDMAFFGEKDYQQLLVIRQLVKDLDFPVEILAGETGRDKDGLALSSRNVYLDADQRARAGQLNLILKDFAAALSAGSTVSASQATALAKANEVFDAVDYVEARCATSLAELGDGVIDRRTRVLAAVRLGSTRLIDNMAAKPPS</sequence>
<dbReference type="Gene3D" id="3.40.50.620">
    <property type="entry name" value="HUPs"/>
    <property type="match status" value="1"/>
</dbReference>
<evidence type="ECO:0000256" key="1">
    <source>
        <dbReference type="ARBA" id="ARBA00004990"/>
    </source>
</evidence>
<comment type="function">
    <text evidence="8">Catalyzes the condensation of pantoate with beta-alanine in an ATP-dependent reaction via a pantoyl-adenylate intermediate.</text>
</comment>
<comment type="subunit">
    <text evidence="8">Homodimer.</text>
</comment>
<comment type="similarity">
    <text evidence="2 8">Belongs to the pantothenate synthetase family.</text>
</comment>
<comment type="miscellaneous">
    <text evidence="8">The reaction proceeds by a bi uni uni bi ping pong mechanism.</text>
</comment>
<evidence type="ECO:0000256" key="7">
    <source>
        <dbReference type="ARBA" id="ARBA00048258"/>
    </source>
</evidence>
<dbReference type="OrthoDB" id="9773087at2"/>
<accession>A0A495DKJ3</accession>
<dbReference type="EMBL" id="RBIM01000002">
    <property type="protein sequence ID" value="RKR03123.1"/>
    <property type="molecule type" value="Genomic_DNA"/>
</dbReference>
<feature type="binding site" evidence="8">
    <location>
        <position position="66"/>
    </location>
    <ligand>
        <name>beta-alanine</name>
        <dbReference type="ChEBI" id="CHEBI:57966"/>
    </ligand>
</feature>
<feature type="binding site" evidence="8">
    <location>
        <position position="181"/>
    </location>
    <ligand>
        <name>ATP</name>
        <dbReference type="ChEBI" id="CHEBI:30616"/>
    </ligand>
</feature>
<dbReference type="Pfam" id="PF02569">
    <property type="entry name" value="Pantoate_ligase"/>
    <property type="match status" value="1"/>
</dbReference>
<keyword evidence="6 8" id="KW-0067">ATP-binding</keyword>
<dbReference type="InterPro" id="IPR003721">
    <property type="entry name" value="Pantoate_ligase"/>
</dbReference>
<evidence type="ECO:0000313" key="9">
    <source>
        <dbReference type="EMBL" id="RKR03123.1"/>
    </source>
</evidence>
<dbReference type="AlphaFoldDB" id="A0A495DKJ3"/>
<evidence type="ECO:0000313" key="10">
    <source>
        <dbReference type="Proteomes" id="UP000273675"/>
    </source>
</evidence>
<dbReference type="UniPathway" id="UPA00028">
    <property type="reaction ID" value="UER00005"/>
</dbReference>
<keyword evidence="3 8" id="KW-0436">Ligase</keyword>
<comment type="subcellular location">
    <subcellularLocation>
        <location evidence="8">Cytoplasm</location>
    </subcellularLocation>
</comment>
<evidence type="ECO:0000256" key="8">
    <source>
        <dbReference type="HAMAP-Rule" id="MF_00158"/>
    </source>
</evidence>
<organism evidence="9 10">
    <name type="scientific">Maricaulis maris</name>
    <dbReference type="NCBI Taxonomy" id="74318"/>
    <lineage>
        <taxon>Bacteria</taxon>
        <taxon>Pseudomonadati</taxon>
        <taxon>Pseudomonadota</taxon>
        <taxon>Alphaproteobacteria</taxon>
        <taxon>Maricaulales</taxon>
        <taxon>Maricaulaceae</taxon>
        <taxon>Maricaulis</taxon>
    </lineage>
</organism>
<dbReference type="Gene3D" id="3.30.1300.10">
    <property type="entry name" value="Pantoate-beta-alanine ligase, C-terminal domain"/>
    <property type="match status" value="1"/>
</dbReference>
<dbReference type="CDD" id="cd00560">
    <property type="entry name" value="PanC"/>
    <property type="match status" value="1"/>
</dbReference>